<reference evidence="1 2" key="1">
    <citation type="submission" date="2019-09" db="EMBL/GenBank/DDBJ databases">
        <title>The hologenome of the rock-dwelling lichen Lasallia pustulata.</title>
        <authorList>
            <person name="Greshake Tzovaras B."/>
            <person name="Segers F."/>
            <person name="Bicker A."/>
            <person name="Dal Grande F."/>
            <person name="Otte J."/>
            <person name="Hankeln T."/>
            <person name="Schmitt I."/>
            <person name="Ebersberger I."/>
        </authorList>
    </citation>
    <scope>NUCLEOTIDE SEQUENCE [LARGE SCALE GENOMIC DNA]</scope>
    <source>
        <strain evidence="1">A1-1</strain>
    </source>
</reference>
<comment type="caution">
    <text evidence="1">The sequence shown here is derived from an EMBL/GenBank/DDBJ whole genome shotgun (WGS) entry which is preliminary data.</text>
</comment>
<organism evidence="1 2">
    <name type="scientific">Lasallia pustulata</name>
    <dbReference type="NCBI Taxonomy" id="136370"/>
    <lineage>
        <taxon>Eukaryota</taxon>
        <taxon>Fungi</taxon>
        <taxon>Dikarya</taxon>
        <taxon>Ascomycota</taxon>
        <taxon>Pezizomycotina</taxon>
        <taxon>Lecanoromycetes</taxon>
        <taxon>OSLEUM clade</taxon>
        <taxon>Umbilicariomycetidae</taxon>
        <taxon>Umbilicariales</taxon>
        <taxon>Umbilicariaceae</taxon>
        <taxon>Lasallia</taxon>
    </lineage>
</organism>
<dbReference type="EMBL" id="VXIT01000010">
    <property type="protein sequence ID" value="KAA6409688.1"/>
    <property type="molecule type" value="Genomic_DNA"/>
</dbReference>
<evidence type="ECO:0000313" key="1">
    <source>
        <dbReference type="EMBL" id="KAA6409688.1"/>
    </source>
</evidence>
<gene>
    <name evidence="1" type="ORF">FRX48_06300</name>
</gene>
<protein>
    <submittedName>
        <fullName evidence="1">Uncharacterized protein</fullName>
    </submittedName>
</protein>
<dbReference type="OrthoDB" id="5415587at2759"/>
<name>A0A5M8PLD0_9LECA</name>
<evidence type="ECO:0000313" key="2">
    <source>
        <dbReference type="Proteomes" id="UP000324767"/>
    </source>
</evidence>
<dbReference type="AlphaFoldDB" id="A0A5M8PLD0"/>
<dbReference type="Proteomes" id="UP000324767">
    <property type="component" value="Unassembled WGS sequence"/>
</dbReference>
<sequence length="744" mass="82193">MTLVLTTAAGALTSVQFGLNEMASAITVGRYIGSIISRRQDATIVEVISKLNELQLQELPDWLTTVKFTRGATVYGERMQKLAAHNVMDDVEIATTPEDTADKIMDLLRGRYDVLLGPAGSTSSEYTAPSVPYSTKLLLVKFIKSVWESDKDSSQNADCLQWLSELTSCVGKSPDPNSHTSHSLSEQQRFWRCLMAAKKSGQPTACTFDTLSVGVAMVVLAARAQGANVQLECVIPAVRVGEKIEIKQIPQVRSKPAGIVVKLWLMRPPPEMRVEIPGLDSGTRSVNERATPALTAYGGAAEIAKFVANQIGASLEADQSLKLWEEGFKIGEQAIWLPHGLLRFSNHMVLAEEFFDANLEEAEAARKRFSINESRYSDMVHPRLLHKALMAIHRTFEQVDYKDNTSVQKSIELALIAITVGCVKSQIDDHSHGQELKSFAWTFDVRHRDIALFLGSHREKYLVGLESRFTRPGVTIPRLLCLARSIWGGFSSNQSLTPQTGLHTDTLGLVCSHGTFILDILRDPEGFINEASQGRLKALEPRVSFFKGSVPLLPQVHTNGLILGGTSPASMTRGTLASAYKEPSHERSSGLELPPLVFTLEIMATNTTPLSAVFCAWSFGDVVAEINPATVVSNMLHQSNVDYLRALIPNAVTAQWRHWRHRSTPREVSCERLIELGFFWASTGVHIVRVGPQWEWRFLVAGLARGLTGQCVIIDTRSADLRSLEKKLSGFFSKDFAPVIVLRY</sequence>
<proteinExistence type="predicted"/>
<accession>A0A5M8PLD0</accession>